<dbReference type="SUPFAM" id="SSF160527">
    <property type="entry name" value="V-type ATPase subunit E-like"/>
    <property type="match status" value="1"/>
</dbReference>
<protein>
    <recommendedName>
        <fullName evidence="3">ATPase</fullName>
    </recommendedName>
</protein>
<dbReference type="Gene3D" id="3.30.2320.30">
    <property type="entry name" value="ATP synthase, E subunit, C-terminal"/>
    <property type="match status" value="1"/>
</dbReference>
<dbReference type="KEGG" id="ehn:H9Q80_13955"/>
<dbReference type="AlphaFoldDB" id="A0A7G9GKM1"/>
<evidence type="ECO:0000313" key="2">
    <source>
        <dbReference type="Proteomes" id="UP000515856"/>
    </source>
</evidence>
<dbReference type="InterPro" id="IPR038495">
    <property type="entry name" value="ATPase_E_C"/>
</dbReference>
<dbReference type="RefSeq" id="WP_117451849.1">
    <property type="nucleotide sequence ID" value="NZ_CP060636.1"/>
</dbReference>
<evidence type="ECO:0008006" key="3">
    <source>
        <dbReference type="Google" id="ProtNLM"/>
    </source>
</evidence>
<reference evidence="1 2" key="1">
    <citation type="submission" date="2020-08" db="EMBL/GenBank/DDBJ databases">
        <authorList>
            <person name="Liu C."/>
            <person name="Sun Q."/>
        </authorList>
    </citation>
    <scope>NUCLEOTIDE SEQUENCE [LARGE SCALE GENOMIC DNA]</scope>
    <source>
        <strain evidence="1 2">NSJ-61</strain>
    </source>
</reference>
<evidence type="ECO:0000313" key="1">
    <source>
        <dbReference type="EMBL" id="QNM11353.1"/>
    </source>
</evidence>
<sequence>MLDDKMKLEQYFKDEIDRVSGIEIKQIDDEIADIREKALQGLEADAQREAGMVREQELKELQSEHAIRLSKAHEETSRKLMAKRKELADLVFKEAKDKIKSFTKQGDYRDYLKKKAQELGKNNFAHAVFLIGKEDASYQDDIKKAYGKDCEVQIDTDIVLGGFRLECVEMGIVVDETFDTAIEEQKEWFYTNSGLFIK</sequence>
<name>A0A7G9GKM1_9FIRM</name>
<dbReference type="Proteomes" id="UP000515856">
    <property type="component" value="Chromosome"/>
</dbReference>
<dbReference type="EMBL" id="CP060636">
    <property type="protein sequence ID" value="QNM11353.1"/>
    <property type="molecule type" value="Genomic_DNA"/>
</dbReference>
<proteinExistence type="predicted"/>
<accession>A0A7G9GKM1</accession>
<keyword evidence="2" id="KW-1185">Reference proteome</keyword>
<gene>
    <name evidence="1" type="ORF">H9Q80_13955</name>
</gene>
<organism evidence="1 2">
    <name type="scientific">[Eubacterium] hominis</name>
    <dbReference type="NCBI Taxonomy" id="2764325"/>
    <lineage>
        <taxon>Bacteria</taxon>
        <taxon>Bacillati</taxon>
        <taxon>Bacillota</taxon>
        <taxon>Erysipelotrichia</taxon>
        <taxon>Erysipelotrichales</taxon>
        <taxon>Erysipelotrichaceae</taxon>
        <taxon>Amedibacillus</taxon>
    </lineage>
</organism>